<feature type="compositionally biased region" description="Basic and acidic residues" evidence="1">
    <location>
        <begin position="16"/>
        <end position="26"/>
    </location>
</feature>
<sequence length="100" mass="11573">MSSITDSTRRGILLNDGKHHNTDHHNVTFTEKDQLIFVEPLEEVTPDEREKILNEVIPSQWKDEIELLKCKLKEGNNANVNEVECTDNNDKKNTEEKISK</sequence>
<reference evidence="3" key="1">
    <citation type="submission" date="2017-02" db="UniProtKB">
        <authorList>
            <consortium name="WormBaseParasite"/>
        </authorList>
    </citation>
    <scope>IDENTIFICATION</scope>
</reference>
<proteinExistence type="predicted"/>
<evidence type="ECO:0000313" key="2">
    <source>
        <dbReference type="Proteomes" id="UP000038045"/>
    </source>
</evidence>
<protein>
    <submittedName>
        <fullName evidence="3">Uncharacterized protein</fullName>
    </submittedName>
</protein>
<organism evidence="2 3">
    <name type="scientific">Parastrongyloides trichosuri</name>
    <name type="common">Possum-specific nematode worm</name>
    <dbReference type="NCBI Taxonomy" id="131310"/>
    <lineage>
        <taxon>Eukaryota</taxon>
        <taxon>Metazoa</taxon>
        <taxon>Ecdysozoa</taxon>
        <taxon>Nematoda</taxon>
        <taxon>Chromadorea</taxon>
        <taxon>Rhabditida</taxon>
        <taxon>Tylenchina</taxon>
        <taxon>Panagrolaimomorpha</taxon>
        <taxon>Strongyloidoidea</taxon>
        <taxon>Strongyloididae</taxon>
        <taxon>Parastrongyloides</taxon>
    </lineage>
</organism>
<evidence type="ECO:0000256" key="1">
    <source>
        <dbReference type="SAM" id="MobiDB-lite"/>
    </source>
</evidence>
<dbReference type="Proteomes" id="UP000038045">
    <property type="component" value="Unplaced"/>
</dbReference>
<keyword evidence="2" id="KW-1185">Reference proteome</keyword>
<dbReference type="AlphaFoldDB" id="A0A0N4Z0K9"/>
<accession>A0A0N4Z0K9</accession>
<name>A0A0N4Z0K9_PARTI</name>
<feature type="region of interest" description="Disordered" evidence="1">
    <location>
        <begin position="1"/>
        <end position="26"/>
    </location>
</feature>
<dbReference type="WBParaSite" id="PTRK_0000023900.1">
    <property type="protein sequence ID" value="PTRK_0000023900.1"/>
    <property type="gene ID" value="PTRK_0000023900"/>
</dbReference>
<evidence type="ECO:0000313" key="3">
    <source>
        <dbReference type="WBParaSite" id="PTRK_0000023900.1"/>
    </source>
</evidence>